<dbReference type="FunFam" id="1.20.58.60:FF:000071">
    <property type="entry name" value="Spectrin alpha chain, non-erythrocytic 1"/>
    <property type="match status" value="1"/>
</dbReference>
<feature type="coiled-coil region" evidence="18">
    <location>
        <begin position="1679"/>
        <end position="1713"/>
    </location>
</feature>
<dbReference type="InterPro" id="IPR014837">
    <property type="entry name" value="EF-hand_Ca_insen"/>
</dbReference>
<comment type="subcellular location">
    <subcellularLocation>
        <location evidence="2">Cytoplasm</location>
        <location evidence="2">Cell cortex</location>
    </subcellularLocation>
    <subcellularLocation>
        <location evidence="1">Cytoplasm</location>
        <location evidence="1">Cytoskeleton</location>
    </subcellularLocation>
</comment>
<dbReference type="GO" id="GO:0005509">
    <property type="term" value="F:calcium ion binding"/>
    <property type="evidence" value="ECO:0007669"/>
    <property type="project" value="InterPro"/>
</dbReference>
<dbReference type="InterPro" id="IPR018159">
    <property type="entry name" value="Spectrin/alpha-actinin"/>
</dbReference>
<dbReference type="Pfam" id="PF08726">
    <property type="entry name" value="EFhand_Ca_insen"/>
    <property type="match status" value="1"/>
</dbReference>
<dbReference type="FunFam" id="1.20.58.60:FF:000013">
    <property type="entry name" value="Spectrin alpha chain, non-erythrocytic 1"/>
    <property type="match status" value="2"/>
</dbReference>
<evidence type="ECO:0000256" key="10">
    <source>
        <dbReference type="ARBA" id="ARBA00022837"/>
    </source>
</evidence>
<dbReference type="InterPro" id="IPR002017">
    <property type="entry name" value="Spectrin_repeat"/>
</dbReference>
<dbReference type="PROSITE" id="PS00018">
    <property type="entry name" value="EF_HAND_1"/>
    <property type="match status" value="1"/>
</dbReference>
<dbReference type="FunFam" id="1.20.58.60:FF:000017">
    <property type="entry name" value="Spectrin alpha chain, non-erythrocytic 1"/>
    <property type="match status" value="1"/>
</dbReference>
<dbReference type="FunFam" id="1.20.58.60:FF:000035">
    <property type="entry name" value="Spectrin alpha chain, non-erythrocytic 1"/>
    <property type="match status" value="1"/>
</dbReference>
<dbReference type="FunFam" id="1.20.58.60:FF:000037">
    <property type="entry name" value="Spectrin alpha chain non-erythrocytic 1"/>
    <property type="match status" value="1"/>
</dbReference>
<dbReference type="InterPro" id="IPR035825">
    <property type="entry name" value="Alpha_Spectrin_SH3"/>
</dbReference>
<dbReference type="SMART" id="SM01184">
    <property type="entry name" value="efhand_Ca_insen"/>
    <property type="match status" value="1"/>
</dbReference>
<keyword evidence="11" id="KW-0112">Calmodulin-binding</keyword>
<dbReference type="SUPFAM" id="SSF50044">
    <property type="entry name" value="SH3-domain"/>
    <property type="match status" value="1"/>
</dbReference>
<evidence type="ECO:0000313" key="22">
    <source>
        <dbReference type="Proteomes" id="UP000694580"/>
    </source>
</evidence>
<evidence type="ECO:0000259" key="19">
    <source>
        <dbReference type="PROSITE" id="PS50002"/>
    </source>
</evidence>
<dbReference type="GO" id="GO:0005856">
    <property type="term" value="C:cytoskeleton"/>
    <property type="evidence" value="ECO:0007669"/>
    <property type="project" value="UniProtKB-SubCell"/>
</dbReference>
<name>A0AAY4DFW1_9TELE</name>
<evidence type="ECO:0000256" key="5">
    <source>
        <dbReference type="ARBA" id="ARBA00022467"/>
    </source>
</evidence>
<evidence type="ECO:0000256" key="3">
    <source>
        <dbReference type="ARBA" id="ARBA00006826"/>
    </source>
</evidence>
<keyword evidence="10" id="KW-0106">Calcium</keyword>
<dbReference type="FunFam" id="1.20.58.60:FF:000006">
    <property type="entry name" value="Spectrin alpha chain, non-erythrocytic 1"/>
    <property type="match status" value="3"/>
</dbReference>
<dbReference type="FunFam" id="1.20.58.60:FF:000043">
    <property type="entry name" value="Spectrin alpha chain, non-erythrocytic 1"/>
    <property type="match status" value="1"/>
</dbReference>
<dbReference type="FunFam" id="1.20.58.60:FF:000007">
    <property type="entry name" value="Spectrin alpha chain non-erythrocytic 1"/>
    <property type="match status" value="2"/>
</dbReference>
<dbReference type="CDD" id="cd00051">
    <property type="entry name" value="EFh"/>
    <property type="match status" value="1"/>
</dbReference>
<dbReference type="Proteomes" id="UP000694580">
    <property type="component" value="Chromosome 3"/>
</dbReference>
<dbReference type="InterPro" id="IPR011992">
    <property type="entry name" value="EF-hand-dom_pair"/>
</dbReference>
<keyword evidence="9" id="KW-0677">Repeat</keyword>
<dbReference type="Gene3D" id="2.30.30.40">
    <property type="entry name" value="SH3 Domains"/>
    <property type="match status" value="1"/>
</dbReference>
<evidence type="ECO:0000256" key="7">
    <source>
        <dbReference type="ARBA" id="ARBA00022553"/>
    </source>
</evidence>
<evidence type="ECO:0000256" key="1">
    <source>
        <dbReference type="ARBA" id="ARBA00004245"/>
    </source>
</evidence>
<evidence type="ECO:0000256" key="12">
    <source>
        <dbReference type="ARBA" id="ARBA00023203"/>
    </source>
</evidence>
<dbReference type="Pfam" id="PF13499">
    <property type="entry name" value="EF-hand_7"/>
    <property type="match status" value="1"/>
</dbReference>
<dbReference type="Pfam" id="PF00435">
    <property type="entry name" value="Spectrin"/>
    <property type="match status" value="20"/>
</dbReference>
<protein>
    <recommendedName>
        <fullName evidence="14">Spectrin alpha chain, non-erythrocytic 1</fullName>
    </recommendedName>
    <alternativeName>
        <fullName evidence="15">Alpha-II spectrin</fullName>
    </alternativeName>
    <alternativeName>
        <fullName evidence="16">Fodrin alpha chain</fullName>
    </alternativeName>
</protein>
<reference evidence="21" key="2">
    <citation type="submission" date="2025-08" db="UniProtKB">
        <authorList>
            <consortium name="Ensembl"/>
        </authorList>
    </citation>
    <scope>IDENTIFICATION</scope>
</reference>
<dbReference type="SMART" id="SM00054">
    <property type="entry name" value="EFh"/>
    <property type="match status" value="2"/>
</dbReference>
<dbReference type="PROSITE" id="PS50002">
    <property type="entry name" value="SH3"/>
    <property type="match status" value="1"/>
</dbReference>
<dbReference type="FunFam" id="1.10.238.10:FF:000032">
    <property type="entry name" value="Spectrin alpha chain, non-erythrocytic 1"/>
    <property type="match status" value="1"/>
</dbReference>
<dbReference type="PANTHER" id="PTHR11915">
    <property type="entry name" value="SPECTRIN/FILAMIN RELATED CYTOSKELETAL PROTEIN"/>
    <property type="match status" value="1"/>
</dbReference>
<dbReference type="Gene3D" id="1.20.58.60">
    <property type="match status" value="20"/>
</dbReference>
<dbReference type="InterPro" id="IPR001452">
    <property type="entry name" value="SH3_domain"/>
</dbReference>
<feature type="coiled-coil region" evidence="18">
    <location>
        <begin position="2158"/>
        <end position="2190"/>
    </location>
</feature>
<dbReference type="Pfam" id="PF00018">
    <property type="entry name" value="SH3_1"/>
    <property type="match status" value="1"/>
</dbReference>
<feature type="domain" description="EF-hand" evidence="20">
    <location>
        <begin position="2346"/>
        <end position="2381"/>
    </location>
</feature>
<evidence type="ECO:0000313" key="21">
    <source>
        <dbReference type="Ensembl" id="ENSDCDP00010044318.1"/>
    </source>
</evidence>
<keyword evidence="7" id="KW-0597">Phosphoprotein</keyword>
<dbReference type="FunFam" id="1.20.58.60:FF:000166">
    <property type="entry name" value="Spectrin alpha chain non-erythrocytic 1"/>
    <property type="match status" value="1"/>
</dbReference>
<evidence type="ECO:0000256" key="13">
    <source>
        <dbReference type="ARBA" id="ARBA00023212"/>
    </source>
</evidence>
<evidence type="ECO:0000256" key="4">
    <source>
        <dbReference type="ARBA" id="ARBA00022443"/>
    </source>
</evidence>
<evidence type="ECO:0000256" key="15">
    <source>
        <dbReference type="ARBA" id="ARBA00076497"/>
    </source>
</evidence>
<dbReference type="Gene3D" id="1.20.5.170">
    <property type="match status" value="1"/>
</dbReference>
<gene>
    <name evidence="21" type="primary">SPTAN1</name>
</gene>
<dbReference type="FunFam" id="1.20.58.60:FF:000026">
    <property type="entry name" value="Spectrin alpha chain, non-erythrocytic 1"/>
    <property type="match status" value="1"/>
</dbReference>
<dbReference type="GO" id="GO:0005516">
    <property type="term" value="F:calmodulin binding"/>
    <property type="evidence" value="ECO:0007669"/>
    <property type="project" value="UniProtKB-KW"/>
</dbReference>
<dbReference type="FunFam" id="1.20.58.60:FF:000020">
    <property type="entry name" value="Spectrin alpha chain, non-erythrocytic 1"/>
    <property type="match status" value="1"/>
</dbReference>
<keyword evidence="6" id="KW-0963">Cytoplasm</keyword>
<evidence type="ECO:0000256" key="17">
    <source>
        <dbReference type="PROSITE-ProRule" id="PRU00192"/>
    </source>
</evidence>
<feature type="coiled-coil region" evidence="18">
    <location>
        <begin position="1110"/>
        <end position="1144"/>
    </location>
</feature>
<feature type="domain" description="EF-hand" evidence="20">
    <location>
        <begin position="2303"/>
        <end position="2338"/>
    </location>
</feature>
<dbReference type="Ensembl" id="ENSDCDT00010054414.1">
    <property type="protein sequence ID" value="ENSDCDP00010044318.1"/>
    <property type="gene ID" value="ENSDCDG00010023896.1"/>
</dbReference>
<dbReference type="GO" id="GO:0003779">
    <property type="term" value="F:actin binding"/>
    <property type="evidence" value="ECO:0007669"/>
    <property type="project" value="UniProtKB-KW"/>
</dbReference>
<sequence>MDSSGTKVLETADDIQERRQQVLDRYRRFKELSAMRRQKLEDSYRFQFFRRDADELEKWIQEKLQIASDENYKDPSNLQGKLQKHQAFEAEVQANAGAIIKLDETGNLMISEGHFASETIRTRLEELHRLWDLLLQKTKEKGLRLLQAQKLVQYLRECEDALDWISDKEAIVTSEELGQDLEHVELLQKKFEEFQTDLAAHEERVNEVNQAAAKLSQEAHPETELIVRKQEEVNAAWQRLKGLAQQRQGKLFGAAEVQRFNRDVDETISWIKEKEQLMASDDFGRDLASVQALLRKHEGLERDLAALEDKVNTLGVEAERLQQTHPQNASQIHLKRDELITNWEQIRTLAAERHAHLNDSYRLQRFIADFRDLTSWVTEMKALINADELANDVAGAEALLDRHQEHKGEIDAHEDSFKATDEAGQALLSTGHYASEEVKEKLGILTEEKESLLELWELRRQQYEQCMDLQLFYRDTEQVDNWMSKQEAFLLNEDLGDSLDSVEALLKKHEDFEKSLSAQEEKITALDEFATKLIQNNHYAKEDVATRRDALLSRRNALHERAQSRRAALEDSFHLQQFFRDSDELKSWINEKMKTATDEAYKDPSNLQGKVQKHQAFEAELSANQSRIDALQKSGQELIDGKHYASAEVSGRMDEVSTQWKKLLEATELKGIKLREANQQQQFNRNVEDIELWLYEVEGHLASDDYGKDLTSVQNLQKKHALLEADVAAHQDRIDGITIQARQFQEAGHFDADNIRKKQEALVARYEALKEPMAARKQKLSDSLRLQQLFRDVEDEETWIREKEPIAASTNRGKDLIGVQNLLKKHQALQAEISGHEPRIKAVTQKGMAMVDEGHFAAEDVKVKLGELNNRWDTLKGKAAQRRQDLEDSLQAQQYFADANEAESWMREKEPIVGSTDYGKDEDSAEVFFVAAILTEFILMYQQVAPTDDETGKELVLALYDYQEKSPREVTMKKGDILTLLNSTNKDWWKVEVNDRQGFVPAAYVKKLDPTQSSSRENLLDDQGSIAVRQDQIESQTQVNKEVCSVSVRMKQVEELYGTLLELGEKRKDMLEKSCKKFMLFREANELQQWIHEKESALTNEEVGSDLEQVEVLQKKFDDFQKDLKANESRLRDINKVASELESEGLMAEEAPVVQAQVCAKFPFRTLPSSNSLQHLCTSSVRLAVQTTANFNTIKELNNRWRSLQQLAEERSNMLGSAHEVQRFHRDADETKEWIEEKNQALNTDNYGHDLASVQALQRKHEGFERDLAALGDKVNSLGETAERLIQSHPEAVDDIQEKCTELNTAWSSLVGRADQRKAKLGNSHDLQRFLSDFRDLMSWINGIRGLVSSDELAKDVTGAEALLERHQEHRTEIDARAGTFQAFEQFGQLLLARGHYASPEIQQKLEALDRERADLEKAWVQRRMMLDQCLELQLFNRDCEQAENWMAAREAFLASDDKGDSLDSVEALIKKHEDFDKAINVQEEKIAALQSFADQLIGADHYAKPEIFKRRNEVLDRWRRLKAQMIEKRSKLGESQTLQQFSRDVDEIEAWISEKLQTATDESYKDPTNIQSKHQKHQAFEAELHANADRIRGVIDTGNALIQRGACAGSEDAVKARLNALDEQWQFLVNKSAEKSQKLKEANKQQNFNTGIKDFDFWLSEVEALLASEDYGKDLASVNNLLKKHQLLEADISAHEDRLKDLNGQADSLMASNAFDTSQVKDKRDSVNGRFGKIKSMAAGRRAKLNESHRLHQFFRDLDDEESWIKEKKLLVSSEDYGRDLTGVQNLRKKHKRLEAELGAHEPAIQSVLDTGRKLSDDNTIGQEEIQQRLGQFVEHWKELKDLAAARGQRLEESLEYQQFVANVEEEEAWINEKLNLVGSEDYGDTLAAVQGLLKKHEAFETDFTVHRDRVSDVCANGDELIKKNNHHVDNITAKMKALRGKVGELERAAAQRKAKLDENSAFLQFNWKADVVESWIGEKENSLKTDDYGRDLSSVQTLLTKQETFDAGLQAFQQEGITNITTLKDQLLAAKHVQSRAIEARHATLMKRWNQLLSNSAARKKKLLEAQEHFRKVEDLFLTFAKKASAFNSWFENAEEDLTDPVRCNSLEEIRALRDAHDAFRSSLSSAEADFSQLAELDRQIKSYQVVSNPYTWFTMEALEETWRNLQKIIKERELELQKEQRRQEENDKLRQEFAQHANAFHQWLQETRSCMVEESGTLESQLEATKRKHQEIRAMRSQLKKIEDLGAAMEEALILDNKYTEHSTVGLAQQWDQLDQLGMRMQHNLEQQIQARNTTGVTEEALKEFSMMFKHFDKEKSGRLNHQEFKSCLRSLGYDLPMVEEGEPDPEFESILDTVDPNRDGNVSLQEYMAFMISRETENVKSSEEIESAFRALSAENKPYVTKEELYQNLTKEQADYCISHMKPYLDSKGRELPSAFDFVEFTRSLFVN</sequence>
<dbReference type="CDD" id="cd00176">
    <property type="entry name" value="SPEC"/>
    <property type="match status" value="12"/>
</dbReference>
<evidence type="ECO:0000256" key="9">
    <source>
        <dbReference type="ARBA" id="ARBA00022737"/>
    </source>
</evidence>
<dbReference type="FunFam" id="1.20.58.60:FF:000078">
    <property type="entry name" value="Spectrin alpha chain, non-erythrocytic 1"/>
    <property type="match status" value="1"/>
</dbReference>
<evidence type="ECO:0000256" key="14">
    <source>
        <dbReference type="ARBA" id="ARBA00070798"/>
    </source>
</evidence>
<feature type="coiled-coil region" evidence="18">
    <location>
        <begin position="386"/>
        <end position="455"/>
    </location>
</feature>
<dbReference type="FunFam" id="2.30.30.40:FF:000036">
    <property type="entry name" value="Spectrin alpha chain, non-erythrocytic 1"/>
    <property type="match status" value="1"/>
</dbReference>
<evidence type="ECO:0000256" key="16">
    <source>
        <dbReference type="ARBA" id="ARBA00079686"/>
    </source>
</evidence>
<dbReference type="PRINTS" id="PR01887">
    <property type="entry name" value="SPECTRNALPHA"/>
</dbReference>
<dbReference type="FunFam" id="1.20.58.60:FF:000100">
    <property type="entry name" value="spectrin alpha chain, non-erythrocytic 1 isoform X1"/>
    <property type="match status" value="1"/>
</dbReference>
<evidence type="ECO:0000256" key="8">
    <source>
        <dbReference type="ARBA" id="ARBA00022723"/>
    </source>
</evidence>
<keyword evidence="22" id="KW-1185">Reference proteome</keyword>
<dbReference type="SUPFAM" id="SSF46966">
    <property type="entry name" value="Spectrin repeat"/>
    <property type="match status" value="16"/>
</dbReference>
<keyword evidence="18" id="KW-0175">Coiled coil</keyword>
<dbReference type="SMART" id="SM00326">
    <property type="entry name" value="SH3"/>
    <property type="match status" value="1"/>
</dbReference>
<evidence type="ECO:0000256" key="18">
    <source>
        <dbReference type="SAM" id="Coils"/>
    </source>
</evidence>
<keyword evidence="8" id="KW-0479">Metal-binding</keyword>
<dbReference type="InterPro" id="IPR002048">
    <property type="entry name" value="EF_hand_dom"/>
</dbReference>
<dbReference type="CDD" id="cd11808">
    <property type="entry name" value="SH3_Alpha_Spectrin"/>
    <property type="match status" value="1"/>
</dbReference>
<keyword evidence="4 17" id="KW-0728">SH3 domain</keyword>
<evidence type="ECO:0000259" key="20">
    <source>
        <dbReference type="PROSITE" id="PS50222"/>
    </source>
</evidence>
<dbReference type="PRINTS" id="PR00452">
    <property type="entry name" value="SH3DOMAIN"/>
</dbReference>
<dbReference type="InterPro" id="IPR018247">
    <property type="entry name" value="EF_Hand_1_Ca_BS"/>
</dbReference>
<comment type="similarity">
    <text evidence="3">Belongs to the spectrin family.</text>
</comment>
<feature type="coiled-coil region" evidence="18">
    <location>
        <begin position="290"/>
        <end position="324"/>
    </location>
</feature>
<proteinExistence type="inferred from homology"/>
<evidence type="ECO:0000256" key="2">
    <source>
        <dbReference type="ARBA" id="ARBA00004544"/>
    </source>
</evidence>
<evidence type="ECO:0000256" key="11">
    <source>
        <dbReference type="ARBA" id="ARBA00022860"/>
    </source>
</evidence>
<reference evidence="21" key="3">
    <citation type="submission" date="2025-09" db="UniProtKB">
        <authorList>
            <consortium name="Ensembl"/>
        </authorList>
    </citation>
    <scope>IDENTIFICATION</scope>
</reference>
<dbReference type="InterPro" id="IPR036028">
    <property type="entry name" value="SH3-like_dom_sf"/>
</dbReference>
<evidence type="ECO:0000256" key="6">
    <source>
        <dbReference type="ARBA" id="ARBA00022490"/>
    </source>
</evidence>
<dbReference type="GO" id="GO:0051693">
    <property type="term" value="P:actin filament capping"/>
    <property type="evidence" value="ECO:0007669"/>
    <property type="project" value="UniProtKB-KW"/>
</dbReference>
<feature type="domain" description="SH3" evidence="19">
    <location>
        <begin position="951"/>
        <end position="1010"/>
    </location>
</feature>
<reference evidence="21 22" key="1">
    <citation type="submission" date="2020-06" db="EMBL/GenBank/DDBJ databases">
        <authorList>
            <consortium name="Wellcome Sanger Institute Data Sharing"/>
        </authorList>
    </citation>
    <scope>NUCLEOTIDE SEQUENCE [LARGE SCALE GENOMIC DNA]</scope>
</reference>
<organism evidence="21 22">
    <name type="scientific">Denticeps clupeoides</name>
    <name type="common">denticle herring</name>
    <dbReference type="NCBI Taxonomy" id="299321"/>
    <lineage>
        <taxon>Eukaryota</taxon>
        <taxon>Metazoa</taxon>
        <taxon>Chordata</taxon>
        <taxon>Craniata</taxon>
        <taxon>Vertebrata</taxon>
        <taxon>Euteleostomi</taxon>
        <taxon>Actinopterygii</taxon>
        <taxon>Neopterygii</taxon>
        <taxon>Teleostei</taxon>
        <taxon>Clupei</taxon>
        <taxon>Clupeiformes</taxon>
        <taxon>Denticipitoidei</taxon>
        <taxon>Denticipitidae</taxon>
        <taxon>Denticeps</taxon>
    </lineage>
</organism>
<dbReference type="GeneTree" id="ENSGT00940000156662"/>
<feature type="coiled-coil region" evidence="18">
    <location>
        <begin position="184"/>
        <end position="218"/>
    </location>
</feature>
<dbReference type="FunFam" id="1.20.58.60:FF:000080">
    <property type="entry name" value="Spectrin alpha chain, non-erythrocytic 1"/>
    <property type="match status" value="1"/>
</dbReference>
<dbReference type="SUPFAM" id="SSF47473">
    <property type="entry name" value="EF-hand"/>
    <property type="match status" value="1"/>
</dbReference>
<keyword evidence="13" id="KW-0206">Cytoskeleton</keyword>
<dbReference type="PROSITE" id="PS50222">
    <property type="entry name" value="EF_HAND_2"/>
    <property type="match status" value="2"/>
</dbReference>
<dbReference type="FunFam" id="1.10.238.10:FF:000020">
    <property type="entry name" value="spectrin alpha chain, non-erythrocytic 1"/>
    <property type="match status" value="1"/>
</dbReference>
<keyword evidence="12" id="KW-0009">Actin-binding</keyword>
<dbReference type="Gene3D" id="1.10.238.10">
    <property type="entry name" value="EF-hand"/>
    <property type="match status" value="2"/>
</dbReference>
<keyword evidence="5" id="KW-0117">Actin capping</keyword>
<dbReference type="SMART" id="SM00150">
    <property type="entry name" value="SPEC"/>
    <property type="match status" value="20"/>
</dbReference>
<accession>A0AAY4DFW1</accession>
<dbReference type="FunFam" id="1.20.5.170:FF:000014">
    <property type="entry name" value="Spectrin alpha chain, non-erythrocytic 1"/>
    <property type="match status" value="1"/>
</dbReference>
<dbReference type="GO" id="GO:0005938">
    <property type="term" value="C:cell cortex"/>
    <property type="evidence" value="ECO:0007669"/>
    <property type="project" value="UniProtKB-SubCell"/>
</dbReference>